<dbReference type="OrthoDB" id="6776860at2759"/>
<dbReference type="EMBL" id="AVOT02068234">
    <property type="protein sequence ID" value="MBW0559523.1"/>
    <property type="molecule type" value="Genomic_DNA"/>
</dbReference>
<evidence type="ECO:0000313" key="1">
    <source>
        <dbReference type="EMBL" id="MBW0559523.1"/>
    </source>
</evidence>
<dbReference type="AlphaFoldDB" id="A0A9Q3JAP2"/>
<dbReference type="PANTHER" id="PTHR24559:SF444">
    <property type="entry name" value="REVERSE TRANSCRIPTASE DOMAIN-CONTAINING PROTEIN"/>
    <property type="match status" value="1"/>
</dbReference>
<dbReference type="SUPFAM" id="SSF56672">
    <property type="entry name" value="DNA/RNA polymerases"/>
    <property type="match status" value="1"/>
</dbReference>
<name>A0A9Q3JAP2_9BASI</name>
<protein>
    <submittedName>
        <fullName evidence="1">Uncharacterized protein</fullName>
    </submittedName>
</protein>
<dbReference type="Proteomes" id="UP000765509">
    <property type="component" value="Unassembled WGS sequence"/>
</dbReference>
<dbReference type="PANTHER" id="PTHR24559">
    <property type="entry name" value="TRANSPOSON TY3-I GAG-POL POLYPROTEIN"/>
    <property type="match status" value="1"/>
</dbReference>
<organism evidence="1 2">
    <name type="scientific">Austropuccinia psidii MF-1</name>
    <dbReference type="NCBI Taxonomy" id="1389203"/>
    <lineage>
        <taxon>Eukaryota</taxon>
        <taxon>Fungi</taxon>
        <taxon>Dikarya</taxon>
        <taxon>Basidiomycota</taxon>
        <taxon>Pucciniomycotina</taxon>
        <taxon>Pucciniomycetes</taxon>
        <taxon>Pucciniales</taxon>
        <taxon>Sphaerophragmiaceae</taxon>
        <taxon>Austropuccinia</taxon>
    </lineage>
</organism>
<sequence length="123" mass="14809">MDVERPYPPILRRPSYPVSLETRKEIEKHINELLDIDVIRKIGHNYFVEVTKPVLITCNDGKYRLCGYFRAMNNYTKSDRYPMPRIPHALEKVEKAKYITKTDCMKWFHQNKFTQNYMPYGYV</sequence>
<dbReference type="InterPro" id="IPR043502">
    <property type="entry name" value="DNA/RNA_pol_sf"/>
</dbReference>
<dbReference type="InterPro" id="IPR043128">
    <property type="entry name" value="Rev_trsase/Diguanyl_cyclase"/>
</dbReference>
<accession>A0A9Q3JAP2</accession>
<dbReference type="Gene3D" id="3.30.70.270">
    <property type="match status" value="1"/>
</dbReference>
<reference evidence="1" key="1">
    <citation type="submission" date="2021-03" db="EMBL/GenBank/DDBJ databases">
        <title>Draft genome sequence of rust myrtle Austropuccinia psidii MF-1, a brazilian biotype.</title>
        <authorList>
            <person name="Quecine M.C."/>
            <person name="Pachon D.M.R."/>
            <person name="Bonatelli M.L."/>
            <person name="Correr F.H."/>
            <person name="Franceschini L.M."/>
            <person name="Leite T.F."/>
            <person name="Margarido G.R.A."/>
            <person name="Almeida C.A."/>
            <person name="Ferrarezi J.A."/>
            <person name="Labate C.A."/>
        </authorList>
    </citation>
    <scope>NUCLEOTIDE SEQUENCE</scope>
    <source>
        <strain evidence="1">MF-1</strain>
    </source>
</reference>
<comment type="caution">
    <text evidence="1">The sequence shown here is derived from an EMBL/GenBank/DDBJ whole genome shotgun (WGS) entry which is preliminary data.</text>
</comment>
<dbReference type="Gene3D" id="3.10.10.10">
    <property type="entry name" value="HIV Type 1 Reverse Transcriptase, subunit A, domain 1"/>
    <property type="match status" value="1"/>
</dbReference>
<proteinExistence type="predicted"/>
<dbReference type="InterPro" id="IPR053134">
    <property type="entry name" value="RNA-dir_DNA_polymerase"/>
</dbReference>
<gene>
    <name evidence="1" type="ORF">O181_099238</name>
</gene>
<evidence type="ECO:0000313" key="2">
    <source>
        <dbReference type="Proteomes" id="UP000765509"/>
    </source>
</evidence>
<keyword evidence="2" id="KW-1185">Reference proteome</keyword>